<evidence type="ECO:0000313" key="2">
    <source>
        <dbReference type="EMBL" id="QZP36704.1"/>
    </source>
</evidence>
<accession>A0A8T8WAC7</accession>
<feature type="transmembrane region" description="Helical" evidence="1">
    <location>
        <begin position="55"/>
        <end position="74"/>
    </location>
</feature>
<dbReference type="Proteomes" id="UP000826254">
    <property type="component" value="Chromosome"/>
</dbReference>
<dbReference type="RefSeq" id="WP_222606522.1">
    <property type="nucleotide sequence ID" value="NZ_CP081958.1"/>
</dbReference>
<keyword evidence="3" id="KW-1185">Reference proteome</keyword>
<protein>
    <submittedName>
        <fullName evidence="2">Uncharacterized protein</fullName>
    </submittedName>
</protein>
<gene>
    <name evidence="2" type="ORF">K6T50_10345</name>
</gene>
<keyword evidence="1" id="KW-0472">Membrane</keyword>
<evidence type="ECO:0000256" key="1">
    <source>
        <dbReference type="SAM" id="Phobius"/>
    </source>
</evidence>
<evidence type="ECO:0000313" key="3">
    <source>
        <dbReference type="Proteomes" id="UP000826254"/>
    </source>
</evidence>
<proteinExistence type="predicted"/>
<dbReference type="EMBL" id="CP081958">
    <property type="protein sequence ID" value="QZP36704.1"/>
    <property type="molecule type" value="Genomic_DNA"/>
</dbReference>
<reference evidence="2 3" key="1">
    <citation type="journal article" date="2021" name="Int. J. Syst. Evol. Microbiol.">
        <title>Halobaculum halophilum sp. nov. and Halobaculum salinum sp. nov., isolated from salt lake and saline soil.</title>
        <authorList>
            <person name="Cui H.L."/>
            <person name="Shi X.W."/>
            <person name="Yin X.M."/>
            <person name="Yang X.Y."/>
            <person name="Hou J."/>
            <person name="Zhu L."/>
        </authorList>
    </citation>
    <scope>NUCLEOTIDE SEQUENCE [LARGE SCALE GENOMIC DNA]</scope>
    <source>
        <strain evidence="2 3">NBRC 109044</strain>
    </source>
</reference>
<organism evidence="2 3">
    <name type="scientific">Halobaculum magnesiiphilum</name>
    <dbReference type="NCBI Taxonomy" id="1017351"/>
    <lineage>
        <taxon>Archaea</taxon>
        <taxon>Methanobacteriati</taxon>
        <taxon>Methanobacteriota</taxon>
        <taxon>Stenosarchaea group</taxon>
        <taxon>Halobacteria</taxon>
        <taxon>Halobacteriales</taxon>
        <taxon>Haloferacaceae</taxon>
        <taxon>Halobaculum</taxon>
    </lineage>
</organism>
<dbReference type="InterPro" id="IPR057182">
    <property type="entry name" value="DUF7860"/>
</dbReference>
<name>A0A8T8WAC7_9EURY</name>
<dbReference type="GeneID" id="67178545"/>
<keyword evidence="1" id="KW-0812">Transmembrane</keyword>
<keyword evidence="1" id="KW-1133">Transmembrane helix</keyword>
<dbReference type="Pfam" id="PF25259">
    <property type="entry name" value="DUF7860"/>
    <property type="match status" value="1"/>
</dbReference>
<dbReference type="KEGG" id="hmp:K6T50_10345"/>
<dbReference type="AlphaFoldDB" id="A0A8T8WAC7"/>
<sequence length="76" mass="7990">MSGRYGNLDYPTLTRRALLGCVAVFLLAVAVEVGAAVTGTALPPWEHALLVDLELFAVVGAFLSVFVFGVALPLTE</sequence>